<evidence type="ECO:0000313" key="2">
    <source>
        <dbReference type="EMBL" id="GAA4988525.1"/>
    </source>
</evidence>
<feature type="compositionally biased region" description="Low complexity" evidence="1">
    <location>
        <begin position="59"/>
        <end position="70"/>
    </location>
</feature>
<reference evidence="3" key="1">
    <citation type="journal article" date="2019" name="Int. J. Syst. Evol. Microbiol.">
        <title>The Global Catalogue of Microorganisms (GCM) 10K type strain sequencing project: providing services to taxonomists for standard genome sequencing and annotation.</title>
        <authorList>
            <consortium name="The Broad Institute Genomics Platform"/>
            <consortium name="The Broad Institute Genome Sequencing Center for Infectious Disease"/>
            <person name="Wu L."/>
            <person name="Ma J."/>
        </authorList>
    </citation>
    <scope>NUCLEOTIDE SEQUENCE [LARGE SCALE GENOMIC DNA]</scope>
    <source>
        <strain evidence="3">JCM 17657</strain>
    </source>
</reference>
<evidence type="ECO:0008006" key="4">
    <source>
        <dbReference type="Google" id="ProtNLM"/>
    </source>
</evidence>
<evidence type="ECO:0000313" key="3">
    <source>
        <dbReference type="Proteomes" id="UP001500610"/>
    </source>
</evidence>
<feature type="compositionally biased region" description="Basic and acidic residues" evidence="1">
    <location>
        <begin position="102"/>
        <end position="116"/>
    </location>
</feature>
<accession>A0ABP9I5J5</accession>
<dbReference type="PROSITE" id="PS51257">
    <property type="entry name" value="PROKAR_LIPOPROTEIN"/>
    <property type="match status" value="1"/>
</dbReference>
<evidence type="ECO:0000256" key="1">
    <source>
        <dbReference type="SAM" id="MobiDB-lite"/>
    </source>
</evidence>
<protein>
    <recommendedName>
        <fullName evidence="4">Secreted protein</fullName>
    </recommendedName>
</protein>
<dbReference type="InterPro" id="IPR047676">
    <property type="entry name" value="FxLYD_dom"/>
</dbReference>
<dbReference type="EMBL" id="BAABIV010000013">
    <property type="protein sequence ID" value="GAA4988525.1"/>
    <property type="molecule type" value="Genomic_DNA"/>
</dbReference>
<feature type="compositionally biased region" description="Low complexity" evidence="1">
    <location>
        <begin position="78"/>
        <end position="101"/>
    </location>
</feature>
<gene>
    <name evidence="2" type="ORF">GCM10023257_30650</name>
</gene>
<feature type="region of interest" description="Disordered" evidence="1">
    <location>
        <begin position="33"/>
        <end position="116"/>
    </location>
</feature>
<sequence>MEAEKAPSAARSRRRAVALAVCAVLTGSAVLVSCGGDGDDDGSEGFSPTPTAADTSRFSGEPPSALSSAAESRKAEARASVSAAESSAAAAASSFQASVSADTERARAEAERRLEQVKGRGNATGDVSLTGLPLADTNNVRAFTVNITNSGDETASYAVRVDFGDADGKVVETRFVGAQDLAPGEKAHPLAISAKPPEPRLTAKVAQAERY</sequence>
<dbReference type="NCBIfam" id="NF038353">
    <property type="entry name" value="FxLYD_dom"/>
    <property type="match status" value="1"/>
</dbReference>
<proteinExistence type="predicted"/>
<name>A0ABP9I5J5_9ACTN</name>
<comment type="caution">
    <text evidence="2">The sequence shown here is derived from an EMBL/GenBank/DDBJ whole genome shotgun (WGS) entry which is preliminary data.</text>
</comment>
<organism evidence="2 3">
    <name type="scientific">Streptomyces hyderabadensis</name>
    <dbReference type="NCBI Taxonomy" id="598549"/>
    <lineage>
        <taxon>Bacteria</taxon>
        <taxon>Bacillati</taxon>
        <taxon>Actinomycetota</taxon>
        <taxon>Actinomycetes</taxon>
        <taxon>Kitasatosporales</taxon>
        <taxon>Streptomycetaceae</taxon>
        <taxon>Streptomyces</taxon>
    </lineage>
</organism>
<feature type="compositionally biased region" description="Polar residues" evidence="1">
    <location>
        <begin position="46"/>
        <end position="58"/>
    </location>
</feature>
<keyword evidence="3" id="KW-1185">Reference proteome</keyword>
<dbReference type="RefSeq" id="WP_226030205.1">
    <property type="nucleotide sequence ID" value="NZ_BAABIV010000013.1"/>
</dbReference>
<dbReference type="Proteomes" id="UP001500610">
    <property type="component" value="Unassembled WGS sequence"/>
</dbReference>